<keyword evidence="17" id="KW-1185">Reference proteome</keyword>
<dbReference type="Pfam" id="PF02772">
    <property type="entry name" value="S-AdoMet_synt_M"/>
    <property type="match status" value="1"/>
</dbReference>
<dbReference type="GO" id="GO:0004478">
    <property type="term" value="F:methionine adenosyltransferase activity"/>
    <property type="evidence" value="ECO:0007669"/>
    <property type="project" value="UniProtKB-EC"/>
</dbReference>
<dbReference type="Pfam" id="PF00438">
    <property type="entry name" value="S-AdoMet_synt_N"/>
    <property type="match status" value="1"/>
</dbReference>
<dbReference type="PANTHER" id="PTHR11964">
    <property type="entry name" value="S-ADENOSYLMETHIONINE SYNTHETASE"/>
    <property type="match status" value="1"/>
</dbReference>
<dbReference type="InterPro" id="IPR022630">
    <property type="entry name" value="S-AdoMet_synt_C"/>
</dbReference>
<dbReference type="InterPro" id="IPR002133">
    <property type="entry name" value="S-AdoMet_synthetase"/>
</dbReference>
<feature type="domain" description="S-adenosylmethionine synthetase C-terminal" evidence="15">
    <location>
        <begin position="247"/>
        <end position="386"/>
    </location>
</feature>
<dbReference type="InterPro" id="IPR022631">
    <property type="entry name" value="ADOMET_SYNTHASE_CS"/>
</dbReference>
<dbReference type="CDD" id="cd18079">
    <property type="entry name" value="S-AdoMet_synt"/>
    <property type="match status" value="1"/>
</dbReference>
<feature type="binding site" description="in other chain" evidence="10">
    <location>
        <position position="17"/>
    </location>
    <ligand>
        <name>ATP</name>
        <dbReference type="ChEBI" id="CHEBI:30616"/>
        <note>ligand shared between two neighboring subunits</note>
    </ligand>
</feature>
<dbReference type="NCBIfam" id="TIGR01034">
    <property type="entry name" value="metK"/>
    <property type="match status" value="1"/>
</dbReference>
<feature type="binding site" description="in other chain" evidence="10">
    <location>
        <position position="101"/>
    </location>
    <ligand>
        <name>L-methionine</name>
        <dbReference type="ChEBI" id="CHEBI:57844"/>
        <note>ligand shared between two neighboring subunits</note>
    </ligand>
</feature>
<comment type="similarity">
    <text evidence="2 10 12">Belongs to the AdoMet synthase family.</text>
</comment>
<evidence type="ECO:0000256" key="2">
    <source>
        <dbReference type="ARBA" id="ARBA00009685"/>
    </source>
</evidence>
<dbReference type="Pfam" id="PF02773">
    <property type="entry name" value="S-AdoMet_synt_C"/>
    <property type="match status" value="1"/>
</dbReference>
<keyword evidence="5 10" id="KW-0479">Metal-binding</keyword>
<reference evidence="17" key="1">
    <citation type="journal article" date="2019" name="Int. J. Syst. Evol. Microbiol.">
        <title>The Global Catalogue of Microorganisms (GCM) 10K type strain sequencing project: providing services to taxonomists for standard genome sequencing and annotation.</title>
        <authorList>
            <consortium name="The Broad Institute Genomics Platform"/>
            <consortium name="The Broad Institute Genome Sequencing Center for Infectious Disease"/>
            <person name="Wu L."/>
            <person name="Ma J."/>
        </authorList>
    </citation>
    <scope>NUCLEOTIDE SEQUENCE [LARGE SCALE GENOMIC DNA]</scope>
    <source>
        <strain evidence="17">CCUG 54822</strain>
    </source>
</reference>
<comment type="catalytic activity">
    <reaction evidence="10">
        <text>L-methionine + ATP + H2O = S-adenosyl-L-methionine + phosphate + diphosphate</text>
        <dbReference type="Rhea" id="RHEA:21080"/>
        <dbReference type="ChEBI" id="CHEBI:15377"/>
        <dbReference type="ChEBI" id="CHEBI:30616"/>
        <dbReference type="ChEBI" id="CHEBI:33019"/>
        <dbReference type="ChEBI" id="CHEBI:43474"/>
        <dbReference type="ChEBI" id="CHEBI:57844"/>
        <dbReference type="ChEBI" id="CHEBI:59789"/>
        <dbReference type="EC" id="2.5.1.6"/>
    </reaction>
</comment>
<dbReference type="Proteomes" id="UP001597178">
    <property type="component" value="Unassembled WGS sequence"/>
</dbReference>
<comment type="function">
    <text evidence="10">Catalyzes the formation of S-adenosylmethionine (AdoMet) from methionine and ATP. The overall synthetic reaction is composed of two sequential steps, AdoMet formation and the subsequent tripolyphosphate hydrolysis which occurs prior to release of AdoMet from the enzyme.</text>
</comment>
<feature type="binding site" evidence="10">
    <location>
        <position position="280"/>
    </location>
    <ligand>
        <name>ATP</name>
        <dbReference type="ChEBI" id="CHEBI:30616"/>
        <note>ligand shared between two neighboring subunits</note>
    </ligand>
</feature>
<feature type="domain" description="S-adenosylmethionine synthetase central" evidence="14">
    <location>
        <begin position="128"/>
        <end position="245"/>
    </location>
</feature>
<feature type="binding site" evidence="10">
    <location>
        <position position="253"/>
    </location>
    <ligand>
        <name>ATP</name>
        <dbReference type="ChEBI" id="CHEBI:30616"/>
        <note>ligand shared between two neighboring subunits</note>
    </ligand>
</feature>
<evidence type="ECO:0000256" key="5">
    <source>
        <dbReference type="ARBA" id="ARBA00022723"/>
    </source>
</evidence>
<evidence type="ECO:0000256" key="10">
    <source>
        <dbReference type="HAMAP-Rule" id="MF_00086"/>
    </source>
</evidence>
<feature type="binding site" evidence="10">
    <location>
        <position position="19"/>
    </location>
    <ligand>
        <name>Mg(2+)</name>
        <dbReference type="ChEBI" id="CHEBI:18420"/>
    </ligand>
</feature>
<evidence type="ECO:0000256" key="3">
    <source>
        <dbReference type="ARBA" id="ARBA00022563"/>
    </source>
</evidence>
<dbReference type="InterPro" id="IPR022629">
    <property type="entry name" value="S-AdoMet_synt_central"/>
</dbReference>
<evidence type="ECO:0000256" key="12">
    <source>
        <dbReference type="RuleBase" id="RU004462"/>
    </source>
</evidence>
<keyword evidence="9 10" id="KW-0630">Potassium</keyword>
<evidence type="ECO:0000313" key="16">
    <source>
        <dbReference type="EMBL" id="MFD1361415.1"/>
    </source>
</evidence>
<feature type="binding site" evidence="10">
    <location>
        <position position="276"/>
    </location>
    <ligand>
        <name>ATP</name>
        <dbReference type="ChEBI" id="CHEBI:30616"/>
        <note>ligand shared between two neighboring subunits</note>
    </ligand>
</feature>
<comment type="cofactor">
    <cofactor evidence="10">
        <name>Mg(2+)</name>
        <dbReference type="ChEBI" id="CHEBI:18420"/>
    </cofactor>
    <text evidence="10">Binds 2 divalent ions per subunit.</text>
</comment>
<dbReference type="PROSITE" id="PS00376">
    <property type="entry name" value="ADOMET_SYNTHASE_1"/>
    <property type="match status" value="1"/>
</dbReference>
<feature type="domain" description="S-adenosylmethionine synthetase N-terminal" evidence="13">
    <location>
        <begin position="6"/>
        <end position="103"/>
    </location>
</feature>
<keyword evidence="7 10" id="KW-0067">ATP-binding</keyword>
<feature type="binding site" description="in other chain" evidence="10">
    <location>
        <position position="58"/>
    </location>
    <ligand>
        <name>L-methionine</name>
        <dbReference type="ChEBI" id="CHEBI:57844"/>
        <note>ligand shared between two neighboring subunits</note>
    </ligand>
</feature>
<evidence type="ECO:0000256" key="1">
    <source>
        <dbReference type="ARBA" id="ARBA00005224"/>
    </source>
</evidence>
<dbReference type="PIRSF" id="PIRSF000497">
    <property type="entry name" value="MAT"/>
    <property type="match status" value="1"/>
</dbReference>
<feature type="binding site" evidence="10">
    <location>
        <position position="45"/>
    </location>
    <ligand>
        <name>K(+)</name>
        <dbReference type="ChEBI" id="CHEBI:29103"/>
    </ligand>
</feature>
<evidence type="ECO:0000256" key="6">
    <source>
        <dbReference type="ARBA" id="ARBA00022741"/>
    </source>
</evidence>
<dbReference type="EMBL" id="JBHTNH010000014">
    <property type="protein sequence ID" value="MFD1361415.1"/>
    <property type="molecule type" value="Genomic_DNA"/>
</dbReference>
<comment type="subcellular location">
    <subcellularLocation>
        <location evidence="10 11">Cytoplasm</location>
    </subcellularLocation>
</comment>
<evidence type="ECO:0000256" key="9">
    <source>
        <dbReference type="ARBA" id="ARBA00022958"/>
    </source>
</evidence>
<organism evidence="16 17">
    <name type="scientific">Lentibacillus salinarum</name>
    <dbReference type="NCBI Taxonomy" id="446820"/>
    <lineage>
        <taxon>Bacteria</taxon>
        <taxon>Bacillati</taxon>
        <taxon>Bacillota</taxon>
        <taxon>Bacilli</taxon>
        <taxon>Bacillales</taxon>
        <taxon>Bacillaceae</taxon>
        <taxon>Lentibacillus</taxon>
    </lineage>
</organism>
<dbReference type="Gene3D" id="3.30.300.10">
    <property type="match status" value="3"/>
</dbReference>
<proteinExistence type="inferred from homology"/>
<gene>
    <name evidence="10 16" type="primary">metK</name>
    <name evidence="16" type="ORF">ACFQ4A_07080</name>
</gene>
<dbReference type="PROSITE" id="PS00377">
    <property type="entry name" value="ADOMET_SYNTHASE_2"/>
    <property type="match status" value="1"/>
</dbReference>
<comment type="subunit">
    <text evidence="10">Homotetramer; dimer of dimers.</text>
</comment>
<evidence type="ECO:0000256" key="4">
    <source>
        <dbReference type="ARBA" id="ARBA00022679"/>
    </source>
</evidence>
<keyword evidence="10" id="KW-0963">Cytoplasm</keyword>
<dbReference type="RefSeq" id="WP_382398967.1">
    <property type="nucleotide sequence ID" value="NZ_JBHTNH010000014.1"/>
</dbReference>
<evidence type="ECO:0000259" key="13">
    <source>
        <dbReference type="Pfam" id="PF00438"/>
    </source>
</evidence>
<comment type="caution">
    <text evidence="16">The sequence shown here is derived from an EMBL/GenBank/DDBJ whole genome shotgun (WGS) entry which is preliminary data.</text>
</comment>
<name>A0ABW3ZTR1_9BACI</name>
<dbReference type="InterPro" id="IPR022628">
    <property type="entry name" value="S-AdoMet_synt_N"/>
</dbReference>
<keyword evidence="6 10" id="KW-0547">Nucleotide-binding</keyword>
<keyword evidence="8 10" id="KW-0460">Magnesium</keyword>
<evidence type="ECO:0000256" key="8">
    <source>
        <dbReference type="ARBA" id="ARBA00022842"/>
    </source>
</evidence>
<feature type="binding site" evidence="10">
    <location>
        <position position="253"/>
    </location>
    <ligand>
        <name>L-methionine</name>
        <dbReference type="ChEBI" id="CHEBI:57844"/>
        <note>ligand shared between two neighboring subunits</note>
    </ligand>
</feature>
<comment type="pathway">
    <text evidence="1 10">Amino-acid biosynthesis; S-adenosyl-L-methionine biosynthesis; S-adenosyl-L-methionine from L-methionine: step 1/1.</text>
</comment>
<comment type="cofactor">
    <cofactor evidence="10">
        <name>K(+)</name>
        <dbReference type="ChEBI" id="CHEBI:29103"/>
    </cofactor>
    <text evidence="10">Binds 1 potassium ion per subunit.</text>
</comment>
<feature type="binding site" description="in other chain" evidence="10">
    <location>
        <begin position="259"/>
        <end position="260"/>
    </location>
    <ligand>
        <name>ATP</name>
        <dbReference type="ChEBI" id="CHEBI:30616"/>
        <note>ligand shared between two neighboring subunits</note>
    </ligand>
</feature>
<accession>A0ABW3ZTR1</accession>
<dbReference type="InterPro" id="IPR022636">
    <property type="entry name" value="S-AdoMet_synthetase_sfam"/>
</dbReference>
<evidence type="ECO:0000256" key="11">
    <source>
        <dbReference type="RuleBase" id="RU000542"/>
    </source>
</evidence>
<evidence type="ECO:0000313" key="17">
    <source>
        <dbReference type="Proteomes" id="UP001597178"/>
    </source>
</evidence>
<evidence type="ECO:0000259" key="15">
    <source>
        <dbReference type="Pfam" id="PF02773"/>
    </source>
</evidence>
<feature type="binding site" description="in other chain" evidence="10">
    <location>
        <begin position="177"/>
        <end position="179"/>
    </location>
    <ligand>
        <name>ATP</name>
        <dbReference type="ChEBI" id="CHEBI:30616"/>
        <note>ligand shared between two neighboring subunits</note>
    </ligand>
</feature>
<feature type="binding site" description="in other chain" evidence="10">
    <location>
        <position position="284"/>
    </location>
    <ligand>
        <name>L-methionine</name>
        <dbReference type="ChEBI" id="CHEBI:57844"/>
        <note>ligand shared between two neighboring subunits</note>
    </ligand>
</feature>
<keyword evidence="3 10" id="KW-0554">One-carbon metabolism</keyword>
<feature type="binding site" description="in other chain" evidence="10">
    <location>
        <begin position="244"/>
        <end position="245"/>
    </location>
    <ligand>
        <name>ATP</name>
        <dbReference type="ChEBI" id="CHEBI:30616"/>
        <note>ligand shared between two neighboring subunits</note>
    </ligand>
</feature>
<dbReference type="EC" id="2.5.1.6" evidence="10"/>
<feature type="region of interest" description="Flexible loop" evidence="10">
    <location>
        <begin position="101"/>
        <end position="111"/>
    </location>
</feature>
<dbReference type="HAMAP" id="MF_00086">
    <property type="entry name" value="S_AdoMet_synth1"/>
    <property type="match status" value="1"/>
</dbReference>
<evidence type="ECO:0000259" key="14">
    <source>
        <dbReference type="Pfam" id="PF02772"/>
    </source>
</evidence>
<keyword evidence="4 10" id="KW-0808">Transferase</keyword>
<sequence>MAVKRRLFTSESVTEGHPDKICDQISDAILDEILKKDPNARVACETTVTTGLVLVSGEITTTTYVDIPAIVRQTIKDIGYTRAKYGFDAETCAVLTAIDEQSPDIAGGVDTALEARQGKMSDEEIASIGAGDQGLMFGFACDETAELMPLPISLAHKLAKRLADVRKDNVLDYLRPDGKTQVTIDYDEHGIPAGVDTIIISTQHHQDITTEQIEQDLIEHVIRPVVPANLLNETTNYIINPTGRFVIGGPQGDAGLTGRKIIVDTYGGYARHGGGAFSGKDYTKVDRSAAYAARYVAKNIVAAGLAKTCEVQLAYAIGVAEPVSISVNTFNTGDVREDALVDAIRKSFDLRPAGIIRMLDLKKPIFKNTAAYGHFGRTDTLFPWEKTDKVDELQALVKTES</sequence>
<evidence type="ECO:0000256" key="7">
    <source>
        <dbReference type="ARBA" id="ARBA00022840"/>
    </source>
</evidence>
<protein>
    <recommendedName>
        <fullName evidence="10">S-adenosylmethionine synthase</fullName>
        <shortName evidence="10">AdoMet synthase</shortName>
        <ecNumber evidence="10">2.5.1.6</ecNumber>
    </recommendedName>
    <alternativeName>
        <fullName evidence="10">MAT</fullName>
    </alternativeName>
    <alternativeName>
        <fullName evidence="10">Methionine adenosyltransferase</fullName>
    </alternativeName>
</protein>
<dbReference type="SUPFAM" id="SSF55973">
    <property type="entry name" value="S-adenosylmethionine synthetase"/>
    <property type="match status" value="3"/>
</dbReference>